<evidence type="ECO:0000313" key="2">
    <source>
        <dbReference type="EMBL" id="CCD12291.1"/>
    </source>
</evidence>
<organism evidence="2 3">
    <name type="scientific">Trypanosoma congolense (strain IL3000)</name>
    <dbReference type="NCBI Taxonomy" id="1068625"/>
    <lineage>
        <taxon>Eukaryota</taxon>
        <taxon>Discoba</taxon>
        <taxon>Euglenozoa</taxon>
        <taxon>Kinetoplastea</taxon>
        <taxon>Metakinetoplastina</taxon>
        <taxon>Trypanosomatida</taxon>
        <taxon>Trypanosomatidae</taxon>
        <taxon>Trypanosoma</taxon>
        <taxon>Nannomonas</taxon>
    </lineage>
</organism>
<evidence type="ECO:0000313" key="3">
    <source>
        <dbReference type="Proteomes" id="UP000000702"/>
    </source>
</evidence>
<dbReference type="AlphaFoldDB" id="F9W544"/>
<keyword evidence="3" id="KW-1185">Reference proteome</keyword>
<gene>
    <name evidence="2" type="ORF">TCIL3000_0_31880</name>
</gene>
<feature type="region of interest" description="Disordered" evidence="1">
    <location>
        <begin position="44"/>
        <end position="68"/>
    </location>
</feature>
<comment type="caution">
    <text evidence="2">The sequence shown here is derived from an EMBL/GenBank/DDBJ whole genome shotgun (WGS) entry which is preliminary data.</text>
</comment>
<dbReference type="Proteomes" id="UP000000702">
    <property type="component" value="Unassembled WGS sequence"/>
</dbReference>
<evidence type="ECO:0000256" key="1">
    <source>
        <dbReference type="SAM" id="MobiDB-lite"/>
    </source>
</evidence>
<name>F9W544_TRYCI</name>
<reference evidence="3" key="1">
    <citation type="submission" date="2011-07" db="EMBL/GenBank/DDBJ databases">
        <title>Divergent evolution of antigenic variation in African trypanosomes.</title>
        <authorList>
            <person name="Jackson A.P."/>
            <person name="Berry A."/>
            <person name="Allison H.C."/>
            <person name="Burton P."/>
            <person name="Anderson J."/>
            <person name="Aslett M."/>
            <person name="Brown R."/>
            <person name="Corton N."/>
            <person name="Harris D."/>
            <person name="Hauser H."/>
            <person name="Gamble J."/>
            <person name="Gilderthorp R."/>
            <person name="McQuillan J."/>
            <person name="Quail M.A."/>
            <person name="Sanders M."/>
            <person name="Van Tonder A."/>
            <person name="Ginger M.L."/>
            <person name="Donelson J.E."/>
            <person name="Field M.C."/>
            <person name="Barry J.D."/>
            <person name="Berriman M."/>
            <person name="Hertz-Fowler C."/>
        </authorList>
    </citation>
    <scope>NUCLEOTIDE SEQUENCE [LARGE SCALE GENOMIC DNA]</scope>
    <source>
        <strain evidence="3">IL3000</strain>
    </source>
</reference>
<proteinExistence type="predicted"/>
<reference evidence="2 3" key="2">
    <citation type="journal article" date="2012" name="Proc. Natl. Acad. Sci. U.S.A.">
        <title>Antigenic diversity is generated by distinct evolutionary mechanisms in African trypanosome species.</title>
        <authorList>
            <person name="Jackson A.P."/>
            <person name="Berry A."/>
            <person name="Aslett M."/>
            <person name="Allison H.C."/>
            <person name="Burton P."/>
            <person name="Vavrova-Anderson J."/>
            <person name="Brown R."/>
            <person name="Browne H."/>
            <person name="Corton N."/>
            <person name="Hauser H."/>
            <person name="Gamble J."/>
            <person name="Gilderthorp R."/>
            <person name="Marcello L."/>
            <person name="McQuillan J."/>
            <person name="Otto T.D."/>
            <person name="Quail M.A."/>
            <person name="Sanders M.J."/>
            <person name="van Tonder A."/>
            <person name="Ginger M.L."/>
            <person name="Field M.C."/>
            <person name="Barry J.D."/>
            <person name="Hertz-Fowler C."/>
            <person name="Berriman M."/>
        </authorList>
    </citation>
    <scope>NUCLEOTIDE SEQUENCE [LARGE SCALE GENOMIC DNA]</scope>
    <source>
        <strain evidence="2 3">IL3000</strain>
    </source>
</reference>
<protein>
    <submittedName>
        <fullName evidence="2">Uncharacterized protein</fullName>
    </submittedName>
</protein>
<sequence length="139" mass="15155">MPTTLFETVVLHNTDYVAPGPRYAALAAPTNYLGKVTSLIQSVRTKKESRESSLQSIRTSRETPKTDLTQLKSLHISPSSTLAHLQQNPHTPDVSHNSTISHNGTISHNSTTAAMWAVSLNCIVTFSRLTQSFCVSGFS</sequence>
<dbReference type="EMBL" id="CAEQ01000655">
    <property type="protein sequence ID" value="CCD12291.1"/>
    <property type="molecule type" value="Genomic_DNA"/>
</dbReference>
<accession>F9W544</accession>